<protein>
    <submittedName>
        <fullName evidence="4">Glycosyltransferase</fullName>
    </submittedName>
</protein>
<name>A0A1P8VR62_STRSU</name>
<dbReference type="Pfam" id="PF00535">
    <property type="entry name" value="Glycos_transf_2"/>
    <property type="match status" value="1"/>
</dbReference>
<reference evidence="4" key="1">
    <citation type="submission" date="2017-01" db="EMBL/GenBank/DDBJ databases">
        <title>Genetic analysis of capsular polysaccharide synthesis gene clusters from non-serotypeable of Streptococcus suis.</title>
        <authorList>
            <person name="Qiu X."/>
            <person name="Zheng H."/>
        </authorList>
    </citation>
    <scope>NUCLEOTIDE SEQUENCE</scope>
    <source>
        <strain evidence="4">1160406</strain>
    </source>
</reference>
<accession>A0A1P8VR62</accession>
<evidence type="ECO:0000313" key="4">
    <source>
        <dbReference type="EMBL" id="APZ79111.1"/>
    </source>
</evidence>
<dbReference type="EMBL" id="KX870058">
    <property type="protein sequence ID" value="APZ79111.1"/>
    <property type="molecule type" value="Genomic_DNA"/>
</dbReference>
<organism evidence="4">
    <name type="scientific">Streptococcus suis</name>
    <dbReference type="NCBI Taxonomy" id="1307"/>
    <lineage>
        <taxon>Bacteria</taxon>
        <taxon>Bacillati</taxon>
        <taxon>Bacillota</taxon>
        <taxon>Bacilli</taxon>
        <taxon>Lactobacillales</taxon>
        <taxon>Streptococcaceae</taxon>
        <taxon>Streptococcus</taxon>
    </lineage>
</organism>
<keyword evidence="1" id="KW-0328">Glycosyltransferase</keyword>
<dbReference type="PANTHER" id="PTHR22916">
    <property type="entry name" value="GLYCOSYLTRANSFERASE"/>
    <property type="match status" value="1"/>
</dbReference>
<feature type="domain" description="Glycosyltransferase 2-like" evidence="3">
    <location>
        <begin position="5"/>
        <end position="138"/>
    </location>
</feature>
<dbReference type="GO" id="GO:0016757">
    <property type="term" value="F:glycosyltransferase activity"/>
    <property type="evidence" value="ECO:0007669"/>
    <property type="project" value="UniProtKB-KW"/>
</dbReference>
<dbReference type="InterPro" id="IPR001173">
    <property type="entry name" value="Glyco_trans_2-like"/>
</dbReference>
<dbReference type="InterPro" id="IPR029044">
    <property type="entry name" value="Nucleotide-diphossugar_trans"/>
</dbReference>
<dbReference type="CDD" id="cd00761">
    <property type="entry name" value="Glyco_tranf_GTA_type"/>
    <property type="match status" value="1"/>
</dbReference>
<keyword evidence="2 4" id="KW-0808">Transferase</keyword>
<dbReference type="PANTHER" id="PTHR22916:SF51">
    <property type="entry name" value="GLYCOSYLTRANSFERASE EPSH-RELATED"/>
    <property type="match status" value="1"/>
</dbReference>
<dbReference type="Gene3D" id="3.90.550.10">
    <property type="entry name" value="Spore Coat Polysaccharide Biosynthesis Protein SpsA, Chain A"/>
    <property type="match status" value="1"/>
</dbReference>
<evidence type="ECO:0000256" key="1">
    <source>
        <dbReference type="ARBA" id="ARBA00022676"/>
    </source>
</evidence>
<evidence type="ECO:0000256" key="2">
    <source>
        <dbReference type="ARBA" id="ARBA00022679"/>
    </source>
</evidence>
<dbReference type="SUPFAM" id="SSF53448">
    <property type="entry name" value="Nucleotide-diphospho-sugar transferases"/>
    <property type="match status" value="1"/>
</dbReference>
<proteinExistence type="predicted"/>
<evidence type="ECO:0000259" key="3">
    <source>
        <dbReference type="Pfam" id="PF00535"/>
    </source>
</evidence>
<sequence length="326" mass="38111">MDLISVIVPIYNVEKYLPKCLDSILGQTYKNIEVILVNDGSPDNSEAICLAYASKDNRIVYYKKENGGLSDARNFGLDRMSGEFVTFVDSDDYLAPQFLEDLYHAIKKHDAQVAMCPFHIVFEENDNLITKSFLTLKNVVTGKEILKEVLGKEGYVSVVACCKLYASSCFENLRFDKGKYFEDEYINFKLFYPLTKVAIVEEARYYYVQRQNSITNSSSSEKKFRDMIEFSENRIRFYQLNHENELEMLARIHYCDSLIRTIGSVSKVLTLKNIKQVQEKYTLNYNVINWKRKKISRKQRVIYFLANIDLQTIAKMFYILKSNRTY</sequence>
<dbReference type="AlphaFoldDB" id="A0A1P8VR62"/>
<gene>
    <name evidence="4" type="primary">cps27I</name>
    <name evidence="4" type="ORF">1160406.seq-orf9</name>
</gene>